<dbReference type="WBParaSite" id="JU765_v2.g8349.t1">
    <property type="protein sequence ID" value="JU765_v2.g8349.t1"/>
    <property type="gene ID" value="JU765_v2.g8349"/>
</dbReference>
<accession>A0AC34RN78</accession>
<name>A0AC34RN78_9BILA</name>
<organism evidence="1 2">
    <name type="scientific">Panagrolaimus sp. JU765</name>
    <dbReference type="NCBI Taxonomy" id="591449"/>
    <lineage>
        <taxon>Eukaryota</taxon>
        <taxon>Metazoa</taxon>
        <taxon>Ecdysozoa</taxon>
        <taxon>Nematoda</taxon>
        <taxon>Chromadorea</taxon>
        <taxon>Rhabditida</taxon>
        <taxon>Tylenchina</taxon>
        <taxon>Panagrolaimomorpha</taxon>
        <taxon>Panagrolaimoidea</taxon>
        <taxon>Panagrolaimidae</taxon>
        <taxon>Panagrolaimus</taxon>
    </lineage>
</organism>
<proteinExistence type="predicted"/>
<evidence type="ECO:0000313" key="2">
    <source>
        <dbReference type="WBParaSite" id="JU765_v2.g8349.t1"/>
    </source>
</evidence>
<dbReference type="Proteomes" id="UP000887576">
    <property type="component" value="Unplaced"/>
</dbReference>
<protein>
    <submittedName>
        <fullName evidence="2">Uncharacterized protein</fullName>
    </submittedName>
</protein>
<reference evidence="2" key="1">
    <citation type="submission" date="2022-11" db="UniProtKB">
        <authorList>
            <consortium name="WormBaseParasite"/>
        </authorList>
    </citation>
    <scope>IDENTIFICATION</scope>
</reference>
<sequence>MSAILAVIVLAVVLYIIYDIDKTRKQNGLSRVPFFGYVFDNVNLNVKEEIMDDGKDPDKKKKHHHKRKHSKRKTNKNEEETGKTVLAIGSEHDVEMVDDKTQKSDKKEKKATAILVDGKDMKTLESASSSRKKKK</sequence>
<evidence type="ECO:0000313" key="1">
    <source>
        <dbReference type="Proteomes" id="UP000887576"/>
    </source>
</evidence>